<evidence type="ECO:0000313" key="2">
    <source>
        <dbReference type="EnsemblMetazoa" id="CapteP100721"/>
    </source>
</evidence>
<dbReference type="Proteomes" id="UP000014760">
    <property type="component" value="Unassembled WGS sequence"/>
</dbReference>
<reference evidence="1 3" key="2">
    <citation type="journal article" date="2013" name="Nature">
        <title>Insights into bilaterian evolution from three spiralian genomes.</title>
        <authorList>
            <person name="Simakov O."/>
            <person name="Marletaz F."/>
            <person name="Cho S.J."/>
            <person name="Edsinger-Gonzales E."/>
            <person name="Havlak P."/>
            <person name="Hellsten U."/>
            <person name="Kuo D.H."/>
            <person name="Larsson T."/>
            <person name="Lv J."/>
            <person name="Arendt D."/>
            <person name="Savage R."/>
            <person name="Osoegawa K."/>
            <person name="de Jong P."/>
            <person name="Grimwood J."/>
            <person name="Chapman J.A."/>
            <person name="Shapiro H."/>
            <person name="Aerts A."/>
            <person name="Otillar R.P."/>
            <person name="Terry A.Y."/>
            <person name="Boore J.L."/>
            <person name="Grigoriev I.V."/>
            <person name="Lindberg D.R."/>
            <person name="Seaver E.C."/>
            <person name="Weisblat D.A."/>
            <person name="Putnam N.H."/>
            <person name="Rokhsar D.S."/>
        </authorList>
    </citation>
    <scope>NUCLEOTIDE SEQUENCE</scope>
    <source>
        <strain evidence="1 3">I ESC-2004</strain>
    </source>
</reference>
<proteinExistence type="predicted"/>
<dbReference type="AlphaFoldDB" id="R7UTE2"/>
<dbReference type="EMBL" id="AMQN01006250">
    <property type="status" value="NOT_ANNOTATED_CDS"/>
    <property type="molecule type" value="Genomic_DNA"/>
</dbReference>
<reference evidence="2" key="3">
    <citation type="submission" date="2015-06" db="UniProtKB">
        <authorList>
            <consortium name="EnsemblMetazoa"/>
        </authorList>
    </citation>
    <scope>IDENTIFICATION</scope>
</reference>
<gene>
    <name evidence="1" type="ORF">CAPTEDRAFT_100721</name>
</gene>
<sequence length="56" mass="6586">MIKRSVGYHAPQKVKLQLFKSLARPIFEYSSQVWSPSTKRDINLIESVQRSMTKYI</sequence>
<dbReference type="EnsemblMetazoa" id="CapteT100721">
    <property type="protein sequence ID" value="CapteP100721"/>
    <property type="gene ID" value="CapteG100721"/>
</dbReference>
<evidence type="ECO:0000313" key="1">
    <source>
        <dbReference type="EMBL" id="ELU09784.1"/>
    </source>
</evidence>
<protein>
    <submittedName>
        <fullName evidence="1 2">Uncharacterized protein</fullName>
    </submittedName>
</protein>
<evidence type="ECO:0000313" key="3">
    <source>
        <dbReference type="Proteomes" id="UP000014760"/>
    </source>
</evidence>
<name>R7UTE2_CAPTE</name>
<organism evidence="1">
    <name type="scientific">Capitella teleta</name>
    <name type="common">Polychaete worm</name>
    <dbReference type="NCBI Taxonomy" id="283909"/>
    <lineage>
        <taxon>Eukaryota</taxon>
        <taxon>Metazoa</taxon>
        <taxon>Spiralia</taxon>
        <taxon>Lophotrochozoa</taxon>
        <taxon>Annelida</taxon>
        <taxon>Polychaeta</taxon>
        <taxon>Sedentaria</taxon>
        <taxon>Scolecida</taxon>
        <taxon>Capitellidae</taxon>
        <taxon>Capitella</taxon>
    </lineage>
</organism>
<keyword evidence="3" id="KW-1185">Reference proteome</keyword>
<dbReference type="EMBL" id="KB297953">
    <property type="protein sequence ID" value="ELU09784.1"/>
    <property type="molecule type" value="Genomic_DNA"/>
</dbReference>
<accession>R7UTE2</accession>
<reference evidence="3" key="1">
    <citation type="submission" date="2012-12" db="EMBL/GenBank/DDBJ databases">
        <authorList>
            <person name="Hellsten U."/>
            <person name="Grimwood J."/>
            <person name="Chapman J.A."/>
            <person name="Shapiro H."/>
            <person name="Aerts A."/>
            <person name="Otillar R.P."/>
            <person name="Terry A.Y."/>
            <person name="Boore J.L."/>
            <person name="Simakov O."/>
            <person name="Marletaz F."/>
            <person name="Cho S.-J."/>
            <person name="Edsinger-Gonzales E."/>
            <person name="Havlak P."/>
            <person name="Kuo D.-H."/>
            <person name="Larsson T."/>
            <person name="Lv J."/>
            <person name="Arendt D."/>
            <person name="Savage R."/>
            <person name="Osoegawa K."/>
            <person name="de Jong P."/>
            <person name="Lindberg D.R."/>
            <person name="Seaver E.C."/>
            <person name="Weisblat D.A."/>
            <person name="Putnam N.H."/>
            <person name="Grigoriev I.V."/>
            <person name="Rokhsar D.S."/>
        </authorList>
    </citation>
    <scope>NUCLEOTIDE SEQUENCE</scope>
    <source>
        <strain evidence="3">I ESC-2004</strain>
    </source>
</reference>
<dbReference type="OrthoDB" id="426210at2759"/>
<dbReference type="HOGENOM" id="CLU_3016211_0_0_1"/>